<dbReference type="InterPro" id="IPR058792">
    <property type="entry name" value="Beta-barrel_RND_2"/>
</dbReference>
<dbReference type="Gene3D" id="2.40.50.100">
    <property type="match status" value="1"/>
</dbReference>
<dbReference type="Gene3D" id="2.40.420.20">
    <property type="match status" value="1"/>
</dbReference>
<dbReference type="Gene3D" id="2.40.30.170">
    <property type="match status" value="1"/>
</dbReference>
<keyword evidence="7" id="KW-1185">Reference proteome</keyword>
<sequence>MKAISVRKKIIFISLAAAALLGLYAFSLGRPDASKAGQETAEGQAEAPRDPAAGQRRAGGGGGRQATTVITQPLELLPYLTVLNAMGVSSSAQSVEVVASAAGEVVALDIAANTRVEAGDVLLQQDARTQSLNLEIAQAQLDQATETVARYERLRANGSSTVTDVTLSDARIAQRLAEANVGLAEIALEDRTVRAPIAGKLGQSDVEIGDTLSANSAIVTIDNDAALQVTFELPERAISMLSDVSTVAASTPSFIGRVFDAEILSYDSRLDSVTRSVTVKAQIDNSSGELWPGMTFSVRIEKESEPTAAIASTAVTWSRDGASVWIDAQGKAQQVPITIVSRRDETVWIDADIEEGQPIVTEGAHKLREGAALQAQSAFQPRGERPEQPPRSDDTASRELAPETNKQGDTPTPTAGEDRS</sequence>
<evidence type="ECO:0000256" key="3">
    <source>
        <dbReference type="SAM" id="MobiDB-lite"/>
    </source>
</evidence>
<dbReference type="RefSeq" id="WP_123791398.1">
    <property type="nucleotide sequence ID" value="NZ_RKQK01000001.1"/>
</dbReference>
<feature type="coiled-coil region" evidence="2">
    <location>
        <begin position="127"/>
        <end position="154"/>
    </location>
</feature>
<feature type="domain" description="CusB-like beta-barrel" evidence="5">
    <location>
        <begin position="229"/>
        <end position="303"/>
    </location>
</feature>
<dbReference type="Gene3D" id="1.10.287.470">
    <property type="entry name" value="Helix hairpin bin"/>
    <property type="match status" value="1"/>
</dbReference>
<organism evidence="6 7">
    <name type="scientific">Pacificibacter maritimus</name>
    <dbReference type="NCBI Taxonomy" id="762213"/>
    <lineage>
        <taxon>Bacteria</taxon>
        <taxon>Pseudomonadati</taxon>
        <taxon>Pseudomonadota</taxon>
        <taxon>Alphaproteobacteria</taxon>
        <taxon>Rhodobacterales</taxon>
        <taxon>Roseobacteraceae</taxon>
        <taxon>Pacificibacter</taxon>
    </lineage>
</organism>
<dbReference type="InterPro" id="IPR058625">
    <property type="entry name" value="MdtA-like_BSH"/>
</dbReference>
<evidence type="ECO:0000313" key="6">
    <source>
        <dbReference type="EMBL" id="RPE71156.1"/>
    </source>
</evidence>
<dbReference type="NCBIfam" id="TIGR01730">
    <property type="entry name" value="RND_mfp"/>
    <property type="match status" value="1"/>
</dbReference>
<feature type="domain" description="Multidrug resistance protein MdtA-like barrel-sandwich hybrid" evidence="4">
    <location>
        <begin position="94"/>
        <end position="217"/>
    </location>
</feature>
<dbReference type="Pfam" id="PF25954">
    <property type="entry name" value="Beta-barrel_RND_2"/>
    <property type="match status" value="1"/>
</dbReference>
<feature type="compositionally biased region" description="Low complexity" evidence="3">
    <location>
        <begin position="36"/>
        <end position="56"/>
    </location>
</feature>
<comment type="caution">
    <text evidence="6">The sequence shown here is derived from an EMBL/GenBank/DDBJ whole genome shotgun (WGS) entry which is preliminary data.</text>
</comment>
<evidence type="ECO:0000259" key="4">
    <source>
        <dbReference type="Pfam" id="PF25917"/>
    </source>
</evidence>
<dbReference type="InterPro" id="IPR006143">
    <property type="entry name" value="RND_pump_MFP"/>
</dbReference>
<feature type="compositionally biased region" description="Polar residues" evidence="3">
    <location>
        <begin position="404"/>
        <end position="413"/>
    </location>
</feature>
<dbReference type="AlphaFoldDB" id="A0A3N4UKG9"/>
<keyword evidence="2" id="KW-0175">Coiled coil</keyword>
<dbReference type="GO" id="GO:1990281">
    <property type="term" value="C:efflux pump complex"/>
    <property type="evidence" value="ECO:0007669"/>
    <property type="project" value="TreeGrafter"/>
</dbReference>
<proteinExistence type="inferred from homology"/>
<evidence type="ECO:0000256" key="1">
    <source>
        <dbReference type="ARBA" id="ARBA00009477"/>
    </source>
</evidence>
<name>A0A3N4UKG9_9RHOB</name>
<gene>
    <name evidence="6" type="ORF">EDD53_0270</name>
</gene>
<dbReference type="PANTHER" id="PTHR30469">
    <property type="entry name" value="MULTIDRUG RESISTANCE PROTEIN MDTA"/>
    <property type="match status" value="1"/>
</dbReference>
<dbReference type="PANTHER" id="PTHR30469:SF11">
    <property type="entry name" value="BLL4320 PROTEIN"/>
    <property type="match status" value="1"/>
</dbReference>
<feature type="region of interest" description="Disordered" evidence="3">
    <location>
        <begin position="370"/>
        <end position="420"/>
    </location>
</feature>
<dbReference type="Pfam" id="PF25917">
    <property type="entry name" value="BSH_RND"/>
    <property type="match status" value="1"/>
</dbReference>
<evidence type="ECO:0000259" key="5">
    <source>
        <dbReference type="Pfam" id="PF25954"/>
    </source>
</evidence>
<comment type="similarity">
    <text evidence="1">Belongs to the membrane fusion protein (MFP) (TC 8.A.1) family.</text>
</comment>
<reference evidence="6 7" key="1">
    <citation type="submission" date="2018-11" db="EMBL/GenBank/DDBJ databases">
        <title>Genomic Encyclopedia of Type Strains, Phase IV (KMG-IV): sequencing the most valuable type-strain genomes for metagenomic binning, comparative biology and taxonomic classification.</title>
        <authorList>
            <person name="Goeker M."/>
        </authorList>
    </citation>
    <scope>NUCLEOTIDE SEQUENCE [LARGE SCALE GENOMIC DNA]</scope>
    <source>
        <strain evidence="6 7">DSM 104731</strain>
    </source>
</reference>
<accession>A0A3N4UKG9</accession>
<dbReference type="EMBL" id="RKQK01000001">
    <property type="protein sequence ID" value="RPE71156.1"/>
    <property type="molecule type" value="Genomic_DNA"/>
</dbReference>
<evidence type="ECO:0000313" key="7">
    <source>
        <dbReference type="Proteomes" id="UP000269689"/>
    </source>
</evidence>
<evidence type="ECO:0000256" key="2">
    <source>
        <dbReference type="SAM" id="Coils"/>
    </source>
</evidence>
<feature type="region of interest" description="Disordered" evidence="3">
    <location>
        <begin position="35"/>
        <end position="65"/>
    </location>
</feature>
<protein>
    <submittedName>
        <fullName evidence="6">RND family efflux transporter MFP subunit</fullName>
    </submittedName>
</protein>
<dbReference type="Proteomes" id="UP000269689">
    <property type="component" value="Unassembled WGS sequence"/>
</dbReference>
<feature type="compositionally biased region" description="Basic and acidic residues" evidence="3">
    <location>
        <begin position="382"/>
        <end position="401"/>
    </location>
</feature>
<dbReference type="GO" id="GO:0015562">
    <property type="term" value="F:efflux transmembrane transporter activity"/>
    <property type="evidence" value="ECO:0007669"/>
    <property type="project" value="TreeGrafter"/>
</dbReference>
<dbReference type="OrthoDB" id="9806939at2"/>
<dbReference type="SUPFAM" id="SSF111369">
    <property type="entry name" value="HlyD-like secretion proteins"/>
    <property type="match status" value="1"/>
</dbReference>